<feature type="domain" description="ABC transporter" evidence="10">
    <location>
        <begin position="329"/>
        <end position="562"/>
    </location>
</feature>
<dbReference type="InterPro" id="IPR027417">
    <property type="entry name" value="P-loop_NTPase"/>
</dbReference>
<keyword evidence="3" id="KW-1003">Cell membrane</keyword>
<dbReference type="GO" id="GO:0005886">
    <property type="term" value="C:plasma membrane"/>
    <property type="evidence" value="ECO:0007669"/>
    <property type="project" value="UniProtKB-SubCell"/>
</dbReference>
<gene>
    <name evidence="12" type="ORF">DW2_05790</name>
</gene>
<evidence type="ECO:0000256" key="2">
    <source>
        <dbReference type="ARBA" id="ARBA00022448"/>
    </source>
</evidence>
<dbReference type="InterPro" id="IPR039421">
    <property type="entry name" value="Type_1_exporter"/>
</dbReference>
<comment type="subcellular location">
    <subcellularLocation>
        <location evidence="1">Cell membrane</location>
        <topology evidence="1">Multi-pass membrane protein</topology>
    </subcellularLocation>
</comment>
<dbReference type="Proteomes" id="UP000028607">
    <property type="component" value="Unassembled WGS sequence"/>
</dbReference>
<evidence type="ECO:0000256" key="6">
    <source>
        <dbReference type="ARBA" id="ARBA00022840"/>
    </source>
</evidence>
<dbReference type="PROSITE" id="PS00211">
    <property type="entry name" value="ABC_TRANSPORTER_1"/>
    <property type="match status" value="1"/>
</dbReference>
<dbReference type="SUPFAM" id="SSF52540">
    <property type="entry name" value="P-loop containing nucleoside triphosphate hydrolases"/>
    <property type="match status" value="1"/>
</dbReference>
<organism evidence="12 13">
    <name type="scientific">Thioclava atlantica</name>
    <dbReference type="NCBI Taxonomy" id="1317124"/>
    <lineage>
        <taxon>Bacteria</taxon>
        <taxon>Pseudomonadati</taxon>
        <taxon>Pseudomonadota</taxon>
        <taxon>Alphaproteobacteria</taxon>
        <taxon>Rhodobacterales</taxon>
        <taxon>Paracoccaceae</taxon>
        <taxon>Thioclava</taxon>
    </lineage>
</organism>
<dbReference type="InterPro" id="IPR003593">
    <property type="entry name" value="AAA+_ATPase"/>
</dbReference>
<dbReference type="FunFam" id="3.40.50.300:FF:000221">
    <property type="entry name" value="Multidrug ABC transporter ATP-binding protein"/>
    <property type="match status" value="1"/>
</dbReference>
<evidence type="ECO:0000259" key="11">
    <source>
        <dbReference type="PROSITE" id="PS50929"/>
    </source>
</evidence>
<evidence type="ECO:0000313" key="12">
    <source>
        <dbReference type="EMBL" id="KFE36117.1"/>
    </source>
</evidence>
<feature type="transmembrane region" description="Helical" evidence="9">
    <location>
        <begin position="137"/>
        <end position="166"/>
    </location>
</feature>
<dbReference type="SMART" id="SM00382">
    <property type="entry name" value="AAA"/>
    <property type="match status" value="1"/>
</dbReference>
<reference evidence="13" key="1">
    <citation type="submission" date="2013-04" db="EMBL/GenBank/DDBJ databases">
        <title>Thioclava sp. 13D2W-2 Genome Sequencing.</title>
        <authorList>
            <person name="Lai Q."/>
            <person name="Li G."/>
            <person name="Shao Z."/>
        </authorList>
    </citation>
    <scope>NUCLEOTIDE SEQUENCE [LARGE SCALE GENOMIC DNA]</scope>
    <source>
        <strain evidence="13">13D2W-2</strain>
    </source>
</reference>
<name>A0A085TZH0_9RHOB</name>
<dbReference type="SUPFAM" id="SSF90123">
    <property type="entry name" value="ABC transporter transmembrane region"/>
    <property type="match status" value="1"/>
</dbReference>
<reference evidence="12 13" key="2">
    <citation type="journal article" date="2015" name="Antonie Van Leeuwenhoek">
        <title>Thioclava indica sp. nov., isolated from surface seawater of the Indian Ocean.</title>
        <authorList>
            <person name="Liu Y."/>
            <person name="Lai Q."/>
            <person name="Du J."/>
            <person name="Xu H."/>
            <person name="Jiang L."/>
            <person name="Shao Z."/>
        </authorList>
    </citation>
    <scope>NUCLEOTIDE SEQUENCE [LARGE SCALE GENOMIC DNA]</scope>
    <source>
        <strain evidence="12 13">13D2W-2</strain>
    </source>
</reference>
<dbReference type="PATRIC" id="fig|1317124.6.peg.1181"/>
<comment type="caution">
    <text evidence="12">The sequence shown here is derived from an EMBL/GenBank/DDBJ whole genome shotgun (WGS) entry which is preliminary data.</text>
</comment>
<keyword evidence="13" id="KW-1185">Reference proteome</keyword>
<dbReference type="InterPro" id="IPR003439">
    <property type="entry name" value="ABC_transporter-like_ATP-bd"/>
</dbReference>
<evidence type="ECO:0000256" key="3">
    <source>
        <dbReference type="ARBA" id="ARBA00022475"/>
    </source>
</evidence>
<evidence type="ECO:0000256" key="9">
    <source>
        <dbReference type="SAM" id="Phobius"/>
    </source>
</evidence>
<keyword evidence="5" id="KW-0547">Nucleotide-binding</keyword>
<dbReference type="CDD" id="cd18552">
    <property type="entry name" value="ABC_6TM_MsbA_like"/>
    <property type="match status" value="1"/>
</dbReference>
<evidence type="ECO:0000256" key="1">
    <source>
        <dbReference type="ARBA" id="ARBA00004651"/>
    </source>
</evidence>
<evidence type="ECO:0000259" key="10">
    <source>
        <dbReference type="PROSITE" id="PS50893"/>
    </source>
</evidence>
<dbReference type="eggNOG" id="COG1132">
    <property type="taxonomic scope" value="Bacteria"/>
</dbReference>
<evidence type="ECO:0000313" key="13">
    <source>
        <dbReference type="Proteomes" id="UP000028607"/>
    </source>
</evidence>
<dbReference type="Gene3D" id="3.40.50.300">
    <property type="entry name" value="P-loop containing nucleotide triphosphate hydrolases"/>
    <property type="match status" value="1"/>
</dbReference>
<dbReference type="PROSITE" id="PS50929">
    <property type="entry name" value="ABC_TM1F"/>
    <property type="match status" value="1"/>
</dbReference>
<dbReference type="GO" id="GO:0015421">
    <property type="term" value="F:ABC-type oligopeptide transporter activity"/>
    <property type="evidence" value="ECO:0007669"/>
    <property type="project" value="TreeGrafter"/>
</dbReference>
<proteinExistence type="predicted"/>
<dbReference type="PANTHER" id="PTHR43394">
    <property type="entry name" value="ATP-DEPENDENT PERMEASE MDL1, MITOCHONDRIAL"/>
    <property type="match status" value="1"/>
</dbReference>
<feature type="transmembrane region" description="Helical" evidence="9">
    <location>
        <begin position="49"/>
        <end position="70"/>
    </location>
</feature>
<evidence type="ECO:0000256" key="7">
    <source>
        <dbReference type="ARBA" id="ARBA00022989"/>
    </source>
</evidence>
<dbReference type="Pfam" id="PF00005">
    <property type="entry name" value="ABC_tran"/>
    <property type="match status" value="1"/>
</dbReference>
<dbReference type="InterPro" id="IPR017871">
    <property type="entry name" value="ABC_transporter-like_CS"/>
</dbReference>
<keyword evidence="2" id="KW-0813">Transport</keyword>
<dbReference type="Gene3D" id="1.20.1560.10">
    <property type="entry name" value="ABC transporter type 1, transmembrane domain"/>
    <property type="match status" value="1"/>
</dbReference>
<dbReference type="GO" id="GO:0016887">
    <property type="term" value="F:ATP hydrolysis activity"/>
    <property type="evidence" value="ECO:0007669"/>
    <property type="project" value="InterPro"/>
</dbReference>
<dbReference type="AlphaFoldDB" id="A0A085TZH0"/>
<sequence>MWRDYLHVHWPWVIVAALLLVVEGSTLGALSWLLKPLFDKVFIQGESNLIWWVGFGIFGLFLLRAVTSVLSRTVMSNVAFRTSSDMQIDLLRHVLRLDQKFYQDYSPGALMERVLGDTQALQGVWQTFITGAGRDTIALVSLFAVAISIDPIWTLGALIGTPLLILPTKMAQRYIRRKTRQMREGASDRATRLDEVFHGILAVKLNGIEEYQTSRFDKLVQELRKALIKTVAVQGTVPAMIDIMTGLGFFIVLVLGGQQILSGERSVGEFMSFFTAMALAFQPLRRLANMSGSWQSAATSLERVYRMFDMKPSIFSPAQPAPVPASTRIELKDVHLRYGDRPVLRGLSFTAEAGQTTALVGPSGAGKTTVFNLLTRLVDPDSGIVSLGGTPLPQLDLADLRRQFSTVSQDAALFDETIRENVLLGRDDVLPKTLRTALEAAHVTEFTDLLSDGIDAPSGPRGSALSGGQRQRVAIARAVLRNAPILLLDEATSALDTVSEAKVAEALAQLSTGRTTLVIAHRLSTVRNADKIVVVVEGRVVEEGTHETLLAQNGAYAALCRMQLLD</sequence>
<dbReference type="InterPro" id="IPR036640">
    <property type="entry name" value="ABC1_TM_sf"/>
</dbReference>
<keyword evidence="6 12" id="KW-0067">ATP-binding</keyword>
<dbReference type="GO" id="GO:0005524">
    <property type="term" value="F:ATP binding"/>
    <property type="evidence" value="ECO:0007669"/>
    <property type="project" value="UniProtKB-KW"/>
</dbReference>
<feature type="transmembrane region" description="Helical" evidence="9">
    <location>
        <begin position="12"/>
        <end position="37"/>
    </location>
</feature>
<accession>A0A085TZH0</accession>
<dbReference type="PROSITE" id="PS50893">
    <property type="entry name" value="ABC_TRANSPORTER_2"/>
    <property type="match status" value="1"/>
</dbReference>
<evidence type="ECO:0000256" key="5">
    <source>
        <dbReference type="ARBA" id="ARBA00022741"/>
    </source>
</evidence>
<keyword evidence="7 9" id="KW-1133">Transmembrane helix</keyword>
<keyword evidence="8 9" id="KW-0472">Membrane</keyword>
<dbReference type="PANTHER" id="PTHR43394:SF1">
    <property type="entry name" value="ATP-BINDING CASSETTE SUB-FAMILY B MEMBER 10, MITOCHONDRIAL"/>
    <property type="match status" value="1"/>
</dbReference>
<evidence type="ECO:0000256" key="4">
    <source>
        <dbReference type="ARBA" id="ARBA00022692"/>
    </source>
</evidence>
<keyword evidence="4 9" id="KW-0812">Transmembrane</keyword>
<dbReference type="InterPro" id="IPR011527">
    <property type="entry name" value="ABC1_TM_dom"/>
</dbReference>
<feature type="domain" description="ABC transmembrane type-1" evidence="11">
    <location>
        <begin position="14"/>
        <end position="296"/>
    </location>
</feature>
<dbReference type="STRING" id="1317124.DW2_05790"/>
<protein>
    <submittedName>
        <fullName evidence="12">ABC transporter ATP-binding/permease protein</fullName>
    </submittedName>
</protein>
<dbReference type="Pfam" id="PF00664">
    <property type="entry name" value="ABC_membrane"/>
    <property type="match status" value="1"/>
</dbReference>
<dbReference type="EMBL" id="AQRC01000003">
    <property type="protein sequence ID" value="KFE36117.1"/>
    <property type="molecule type" value="Genomic_DNA"/>
</dbReference>
<evidence type="ECO:0000256" key="8">
    <source>
        <dbReference type="ARBA" id="ARBA00023136"/>
    </source>
</evidence>